<dbReference type="AlphaFoldDB" id="A0A2T6AZI8"/>
<accession>A0A2T6AZI8</accession>
<keyword evidence="2" id="KW-1185">Reference proteome</keyword>
<gene>
    <name evidence="1" type="ORF">C8N44_10772</name>
</gene>
<evidence type="ECO:0000313" key="1">
    <source>
        <dbReference type="EMBL" id="PTX49232.1"/>
    </source>
</evidence>
<comment type="caution">
    <text evidence="1">The sequence shown here is derived from an EMBL/GenBank/DDBJ whole genome shotgun (WGS) entry which is preliminary data.</text>
</comment>
<proteinExistence type="predicted"/>
<evidence type="ECO:0000313" key="2">
    <source>
        <dbReference type="Proteomes" id="UP000244069"/>
    </source>
</evidence>
<organism evidence="1 2">
    <name type="scientific">Allosediminivita pacifica</name>
    <dbReference type="NCBI Taxonomy" id="1267769"/>
    <lineage>
        <taxon>Bacteria</taxon>
        <taxon>Pseudomonadati</taxon>
        <taxon>Pseudomonadota</taxon>
        <taxon>Alphaproteobacteria</taxon>
        <taxon>Rhodobacterales</taxon>
        <taxon>Paracoccaceae</taxon>
        <taxon>Allosediminivita</taxon>
    </lineage>
</organism>
<protein>
    <submittedName>
        <fullName evidence="1">Uncharacterized protein</fullName>
    </submittedName>
</protein>
<dbReference type="Proteomes" id="UP000244069">
    <property type="component" value="Unassembled WGS sequence"/>
</dbReference>
<dbReference type="EMBL" id="QBKN01000007">
    <property type="protein sequence ID" value="PTX49232.1"/>
    <property type="molecule type" value="Genomic_DNA"/>
</dbReference>
<name>A0A2T6AZI8_9RHOB</name>
<reference evidence="1 2" key="1">
    <citation type="submission" date="2018-04" db="EMBL/GenBank/DDBJ databases">
        <title>Genomic Encyclopedia of Archaeal and Bacterial Type Strains, Phase II (KMG-II): from individual species to whole genera.</title>
        <authorList>
            <person name="Goeker M."/>
        </authorList>
    </citation>
    <scope>NUCLEOTIDE SEQUENCE [LARGE SCALE GENOMIC DNA]</scope>
    <source>
        <strain evidence="1 2">DSM 29329</strain>
    </source>
</reference>
<sequence>MDKQLAALTHPVPLREDLSHACLRFPVQLVVVRA</sequence>